<keyword evidence="2" id="KW-0472">Membrane</keyword>
<evidence type="ECO:0000313" key="6">
    <source>
        <dbReference type="Proteomes" id="UP000262712"/>
    </source>
</evidence>
<dbReference type="Proteomes" id="UP000262712">
    <property type="component" value="Chromosome"/>
</dbReference>
<organism evidence="4 5">
    <name type="scientific">Malaciobacter molluscorum LMG 25693</name>
    <dbReference type="NCBI Taxonomy" id="870501"/>
    <lineage>
        <taxon>Bacteria</taxon>
        <taxon>Pseudomonadati</taxon>
        <taxon>Campylobacterota</taxon>
        <taxon>Epsilonproteobacteria</taxon>
        <taxon>Campylobacterales</taxon>
        <taxon>Arcobacteraceae</taxon>
        <taxon>Malaciobacter</taxon>
    </lineage>
</organism>
<feature type="transmembrane region" description="Helical" evidence="2">
    <location>
        <begin position="12"/>
        <end position="32"/>
    </location>
</feature>
<name>A0A2G1DH73_9BACT</name>
<accession>A0A2G1DH73</accession>
<dbReference type="KEGG" id="amol:AMOL_2489"/>
<dbReference type="EMBL" id="NXFY01000012">
    <property type="protein sequence ID" value="PHO17833.1"/>
    <property type="molecule type" value="Genomic_DNA"/>
</dbReference>
<keyword evidence="2" id="KW-0812">Transmembrane</keyword>
<keyword evidence="1" id="KW-0175">Coiled coil</keyword>
<keyword evidence="5" id="KW-1185">Reference proteome</keyword>
<evidence type="ECO:0000313" key="3">
    <source>
        <dbReference type="EMBL" id="AXX93431.1"/>
    </source>
</evidence>
<dbReference type="EMBL" id="CP032098">
    <property type="protein sequence ID" value="AXX93431.1"/>
    <property type="molecule type" value="Genomic_DNA"/>
</dbReference>
<dbReference type="RefSeq" id="WP_099342725.1">
    <property type="nucleotide sequence ID" value="NZ_CP032098.1"/>
</dbReference>
<sequence length="143" mass="16520">MIIAVKRTSKKRLIIKVISIIAVIFMFIAYYFHMSDKFAQDAKQEQLNEMQQTQQAAKENKKNKIEKIIYREVENAVDLVGQLNVRNVKIIANKIVIVCDPNTNIDALVVRYGTMALVKRTIDDIKIAIDLKYVVESKYDENN</sequence>
<protein>
    <submittedName>
        <fullName evidence="4">Uncharacterized protein</fullName>
    </submittedName>
</protein>
<keyword evidence="2" id="KW-1133">Transmembrane helix</keyword>
<dbReference type="Proteomes" id="UP000221222">
    <property type="component" value="Unassembled WGS sequence"/>
</dbReference>
<proteinExistence type="predicted"/>
<reference evidence="3 6" key="2">
    <citation type="submission" date="2018-08" db="EMBL/GenBank/DDBJ databases">
        <title>Complete genome of the Arcobacter molluscorum type strain LMG 25693.</title>
        <authorList>
            <person name="Miller W.G."/>
            <person name="Yee E."/>
            <person name="Bono J.L."/>
        </authorList>
    </citation>
    <scope>NUCLEOTIDE SEQUENCE [LARGE SCALE GENOMIC DNA]</scope>
    <source>
        <strain evidence="3 6">CECT 7696</strain>
    </source>
</reference>
<reference evidence="4 5" key="1">
    <citation type="submission" date="2017-09" db="EMBL/GenBank/DDBJ databases">
        <title>Arcobacter canalis sp. nov., a new species isolated from a water canal contaminated with urban sewage.</title>
        <authorList>
            <person name="Perez-Cataluna A."/>
            <person name="Salas-Masso N."/>
            <person name="Figueras M.J."/>
        </authorList>
    </citation>
    <scope>NUCLEOTIDE SEQUENCE [LARGE SCALE GENOMIC DNA]</scope>
    <source>
        <strain evidence="4 5">F98-3</strain>
    </source>
</reference>
<evidence type="ECO:0000256" key="2">
    <source>
        <dbReference type="SAM" id="Phobius"/>
    </source>
</evidence>
<evidence type="ECO:0000313" key="5">
    <source>
        <dbReference type="Proteomes" id="UP000221222"/>
    </source>
</evidence>
<evidence type="ECO:0000256" key="1">
    <source>
        <dbReference type="SAM" id="Coils"/>
    </source>
</evidence>
<dbReference type="AlphaFoldDB" id="A0A2G1DH73"/>
<evidence type="ECO:0000313" key="4">
    <source>
        <dbReference type="EMBL" id="PHO17833.1"/>
    </source>
</evidence>
<gene>
    <name evidence="3" type="ORF">AMOL_2489</name>
    <name evidence="4" type="ORF">CPU12_08730</name>
</gene>
<feature type="coiled-coil region" evidence="1">
    <location>
        <begin position="40"/>
        <end position="67"/>
    </location>
</feature>